<evidence type="ECO:0000256" key="2">
    <source>
        <dbReference type="SAM" id="MobiDB-lite"/>
    </source>
</evidence>
<feature type="compositionally biased region" description="Polar residues" evidence="2">
    <location>
        <begin position="221"/>
        <end position="244"/>
    </location>
</feature>
<dbReference type="AlphaFoldDB" id="A0A553NTN2"/>
<evidence type="ECO:0000313" key="3">
    <source>
        <dbReference type="EMBL" id="TRY68783.1"/>
    </source>
</evidence>
<keyword evidence="4" id="KW-1185">Reference proteome</keyword>
<dbReference type="STRING" id="6832.A0A553NTN2"/>
<organism evidence="3 4">
    <name type="scientific">Tigriopus californicus</name>
    <name type="common">Marine copepod</name>
    <dbReference type="NCBI Taxonomy" id="6832"/>
    <lineage>
        <taxon>Eukaryota</taxon>
        <taxon>Metazoa</taxon>
        <taxon>Ecdysozoa</taxon>
        <taxon>Arthropoda</taxon>
        <taxon>Crustacea</taxon>
        <taxon>Multicrustacea</taxon>
        <taxon>Hexanauplia</taxon>
        <taxon>Copepoda</taxon>
        <taxon>Harpacticoida</taxon>
        <taxon>Harpacticidae</taxon>
        <taxon>Tigriopus</taxon>
    </lineage>
</organism>
<dbReference type="GO" id="GO:0004061">
    <property type="term" value="F:arylformamidase activity"/>
    <property type="evidence" value="ECO:0007669"/>
    <property type="project" value="InterPro"/>
</dbReference>
<evidence type="ECO:0000256" key="1">
    <source>
        <dbReference type="ARBA" id="ARBA00007865"/>
    </source>
</evidence>
<dbReference type="PANTHER" id="PTHR43564:SF2">
    <property type="entry name" value="BLR6059 PROTEIN"/>
    <property type="match status" value="1"/>
</dbReference>
<dbReference type="InterPro" id="IPR037175">
    <property type="entry name" value="KFase_sf"/>
</dbReference>
<proteinExistence type="inferred from homology"/>
<accession>A0A553NTN2</accession>
<dbReference type="Pfam" id="PF04199">
    <property type="entry name" value="Cyclase"/>
    <property type="match status" value="1"/>
</dbReference>
<comment type="similarity">
    <text evidence="1">Belongs to the Cyclase 1 superfamily.</text>
</comment>
<name>A0A553NTN2_TIGCA</name>
<dbReference type="EMBL" id="VCGU01000010">
    <property type="protein sequence ID" value="TRY68783.1"/>
    <property type="molecule type" value="Genomic_DNA"/>
</dbReference>
<dbReference type="Gene3D" id="3.50.30.50">
    <property type="entry name" value="Putative cyclase"/>
    <property type="match status" value="1"/>
</dbReference>
<gene>
    <name evidence="3" type="ORF">TCAL_03069</name>
</gene>
<dbReference type="Proteomes" id="UP000318571">
    <property type="component" value="Chromosome 1"/>
</dbReference>
<feature type="non-terminal residue" evidence="3">
    <location>
        <position position="286"/>
    </location>
</feature>
<reference evidence="3 4" key="1">
    <citation type="journal article" date="2018" name="Nat. Ecol. Evol.">
        <title>Genomic signatures of mitonuclear coevolution across populations of Tigriopus californicus.</title>
        <authorList>
            <person name="Barreto F.S."/>
            <person name="Watson E.T."/>
            <person name="Lima T.G."/>
            <person name="Willett C.S."/>
            <person name="Edmands S."/>
            <person name="Li W."/>
            <person name="Burton R.S."/>
        </authorList>
    </citation>
    <scope>NUCLEOTIDE SEQUENCE [LARGE SCALE GENOMIC DNA]</scope>
    <source>
        <strain evidence="3 4">San Diego</strain>
    </source>
</reference>
<dbReference type="PANTHER" id="PTHR43564">
    <property type="entry name" value="KYNURENINE FORMAMIDASE-LIKE PROTEIN"/>
    <property type="match status" value="1"/>
</dbReference>
<dbReference type="GO" id="GO:0019441">
    <property type="term" value="P:L-tryptophan catabolic process to kynurenine"/>
    <property type="evidence" value="ECO:0007669"/>
    <property type="project" value="InterPro"/>
</dbReference>
<dbReference type="SUPFAM" id="SSF102198">
    <property type="entry name" value="Putative cyclase"/>
    <property type="match status" value="1"/>
</dbReference>
<dbReference type="OMA" id="VHYRKTK"/>
<feature type="region of interest" description="Disordered" evidence="2">
    <location>
        <begin position="209"/>
        <end position="244"/>
    </location>
</feature>
<protein>
    <submittedName>
        <fullName evidence="3">Uncharacterized protein</fullName>
    </submittedName>
</protein>
<sequence length="286" mass="32396">MALYLFLFRSEYFEFCMDERLGTHINAPKMYHHINGSFSTDHIPLERLINVPAVVIDLLDRFGQDHSRMLTLDHLRKWEEKHGQIPHGSYVILRTGWSDFFRETDQFLGNFQDQNRQVYPGFSVPAVEWLLSTRGIMGLGTECIDVELGWKTKNQVKKLLAAQNLLSIVQLANLQNLPARHLELTISPLKLQNGAGGPARVYAVTAGHTRHHNGNHGSHLAANQDNIDGRSSNKVQRSPSTESSAQYYNKATLYPPKDQTLRSLGMAIKPTNSLLVWTMVLGISFY</sequence>
<evidence type="ECO:0000313" key="4">
    <source>
        <dbReference type="Proteomes" id="UP000318571"/>
    </source>
</evidence>
<dbReference type="InterPro" id="IPR007325">
    <property type="entry name" value="KFase/CYL"/>
</dbReference>
<comment type="caution">
    <text evidence="3">The sequence shown here is derived from an EMBL/GenBank/DDBJ whole genome shotgun (WGS) entry which is preliminary data.</text>
</comment>